<dbReference type="KEGG" id="knv:Pan216_03870"/>
<dbReference type="EMBL" id="CP036279">
    <property type="protein sequence ID" value="QDU59558.1"/>
    <property type="molecule type" value="Genomic_DNA"/>
</dbReference>
<organism evidence="2 3">
    <name type="scientific">Kolteria novifilia</name>
    <dbReference type="NCBI Taxonomy" id="2527975"/>
    <lineage>
        <taxon>Bacteria</taxon>
        <taxon>Pseudomonadati</taxon>
        <taxon>Planctomycetota</taxon>
        <taxon>Planctomycetia</taxon>
        <taxon>Kolteriales</taxon>
        <taxon>Kolteriaceae</taxon>
        <taxon>Kolteria</taxon>
    </lineage>
</organism>
<evidence type="ECO:0000313" key="3">
    <source>
        <dbReference type="Proteomes" id="UP000317093"/>
    </source>
</evidence>
<reference evidence="2 3" key="1">
    <citation type="submission" date="2019-02" db="EMBL/GenBank/DDBJ databases">
        <title>Deep-cultivation of Planctomycetes and their phenomic and genomic characterization uncovers novel biology.</title>
        <authorList>
            <person name="Wiegand S."/>
            <person name="Jogler M."/>
            <person name="Boedeker C."/>
            <person name="Pinto D."/>
            <person name="Vollmers J."/>
            <person name="Rivas-Marin E."/>
            <person name="Kohn T."/>
            <person name="Peeters S.H."/>
            <person name="Heuer A."/>
            <person name="Rast P."/>
            <person name="Oberbeckmann S."/>
            <person name="Bunk B."/>
            <person name="Jeske O."/>
            <person name="Meyerdierks A."/>
            <person name="Storesund J.E."/>
            <person name="Kallscheuer N."/>
            <person name="Luecker S."/>
            <person name="Lage O.M."/>
            <person name="Pohl T."/>
            <person name="Merkel B.J."/>
            <person name="Hornburger P."/>
            <person name="Mueller R.-W."/>
            <person name="Bruemmer F."/>
            <person name="Labrenz M."/>
            <person name="Spormann A.M."/>
            <person name="Op den Camp H."/>
            <person name="Overmann J."/>
            <person name="Amann R."/>
            <person name="Jetten M.S.M."/>
            <person name="Mascher T."/>
            <person name="Medema M.H."/>
            <person name="Devos D.P."/>
            <person name="Kaster A.-K."/>
            <person name="Ovreas L."/>
            <person name="Rohde M."/>
            <person name="Galperin M.Y."/>
            <person name="Jogler C."/>
        </authorList>
    </citation>
    <scope>NUCLEOTIDE SEQUENCE [LARGE SCALE GENOMIC DNA]</scope>
    <source>
        <strain evidence="2 3">Pan216</strain>
    </source>
</reference>
<evidence type="ECO:0000256" key="1">
    <source>
        <dbReference type="SAM" id="Phobius"/>
    </source>
</evidence>
<evidence type="ECO:0008006" key="4">
    <source>
        <dbReference type="Google" id="ProtNLM"/>
    </source>
</evidence>
<gene>
    <name evidence="2" type="ORF">Pan216_03870</name>
</gene>
<keyword evidence="1" id="KW-0812">Transmembrane</keyword>
<keyword evidence="1" id="KW-1133">Transmembrane helix</keyword>
<feature type="transmembrane region" description="Helical" evidence="1">
    <location>
        <begin position="229"/>
        <end position="246"/>
    </location>
</feature>
<dbReference type="OrthoDB" id="262907at2"/>
<dbReference type="RefSeq" id="WP_145254020.1">
    <property type="nucleotide sequence ID" value="NZ_CP036279.1"/>
</dbReference>
<dbReference type="AlphaFoldDB" id="A0A518AXV1"/>
<dbReference type="Proteomes" id="UP000317093">
    <property type="component" value="Chromosome"/>
</dbReference>
<evidence type="ECO:0000313" key="2">
    <source>
        <dbReference type="EMBL" id="QDU59558.1"/>
    </source>
</evidence>
<protein>
    <recommendedName>
        <fullName evidence="4">DoxX</fullName>
    </recommendedName>
</protein>
<keyword evidence="1" id="KW-0472">Membrane</keyword>
<feature type="transmembrane region" description="Helical" evidence="1">
    <location>
        <begin position="204"/>
        <end position="224"/>
    </location>
</feature>
<proteinExistence type="predicted"/>
<sequence length="319" mass="35966">MNGLTKFLLVLLRIAIGWHLLYEGVWKLDETYYHAKPFSAEMYLRNSTGPMRDYFRGLVDDFHGHGWLDGQVVTDRWKAEAQTFEDFYAFDQSQVTAVDKDIAELSQKVNDYLAKEETAKEIASYKEAVAKWEEEDATPSPSFERDRLKKSQGKLFAEQRELVGPVKEWDEEFHRKLIGTRTDEQQKKGLPPVKWQERSKLDQINLTTMWGLAILGGCLVLGLFSRLSALGAVGLLAMFYLSMPPWPGLPLTPKAEGHYLIVNKNLIEMFALLVLATVPTGVWGGLDALIRAFITRPLFGIGKEPAPAEASAPSEEASK</sequence>
<keyword evidence="3" id="KW-1185">Reference proteome</keyword>
<accession>A0A518AXV1</accession>
<name>A0A518AXV1_9BACT</name>
<feature type="transmembrane region" description="Helical" evidence="1">
    <location>
        <begin position="266"/>
        <end position="286"/>
    </location>
</feature>